<sequence length="166" mass="18113">MNIKTLLSRIQKTSHTFDVTGLSLNTQSLQKGDIFVAIQGTQKHGSEFVQNAIDKGCIAILVEDRDIQCSVPSIRIDNLSSYLSDLAQTFYQEAQNIKLIGVTGTNGKTSVSLFISQLLEALNVRTGVIGTLGISHSDNKTSNTTPDIFTIYKSLQEYSKKGIEVA</sequence>
<gene>
    <name evidence="3" type="ORF">METZ01_LOCUS249690</name>
</gene>
<dbReference type="SUPFAM" id="SSF53623">
    <property type="entry name" value="MurD-like peptide ligases, catalytic domain"/>
    <property type="match status" value="1"/>
</dbReference>
<dbReference type="EMBL" id="UINC01066287">
    <property type="protein sequence ID" value="SVB96836.1"/>
    <property type="molecule type" value="Genomic_DNA"/>
</dbReference>
<feature type="domain" description="Mur ligase central" evidence="2">
    <location>
        <begin position="102"/>
        <end position="166"/>
    </location>
</feature>
<dbReference type="Gene3D" id="3.40.1390.10">
    <property type="entry name" value="MurE/MurF, N-terminal domain"/>
    <property type="match status" value="1"/>
</dbReference>
<protein>
    <recommendedName>
        <fullName evidence="4">Mur ligase N-terminal catalytic domain-containing protein</fullName>
    </recommendedName>
</protein>
<evidence type="ECO:0000259" key="1">
    <source>
        <dbReference type="Pfam" id="PF01225"/>
    </source>
</evidence>
<dbReference type="Pfam" id="PF08245">
    <property type="entry name" value="Mur_ligase_M"/>
    <property type="match status" value="1"/>
</dbReference>
<evidence type="ECO:0008006" key="4">
    <source>
        <dbReference type="Google" id="ProtNLM"/>
    </source>
</evidence>
<organism evidence="3">
    <name type="scientific">marine metagenome</name>
    <dbReference type="NCBI Taxonomy" id="408172"/>
    <lineage>
        <taxon>unclassified sequences</taxon>
        <taxon>metagenomes</taxon>
        <taxon>ecological metagenomes</taxon>
    </lineage>
</organism>
<dbReference type="AlphaFoldDB" id="A0A382IB43"/>
<dbReference type="Gene3D" id="3.40.1190.10">
    <property type="entry name" value="Mur-like, catalytic domain"/>
    <property type="match status" value="1"/>
</dbReference>
<name>A0A382IB43_9ZZZZ</name>
<dbReference type="GO" id="GO:0005524">
    <property type="term" value="F:ATP binding"/>
    <property type="evidence" value="ECO:0007669"/>
    <property type="project" value="InterPro"/>
</dbReference>
<dbReference type="PANTHER" id="PTHR23135">
    <property type="entry name" value="MUR LIGASE FAMILY MEMBER"/>
    <property type="match status" value="1"/>
</dbReference>
<dbReference type="InterPro" id="IPR013221">
    <property type="entry name" value="Mur_ligase_cen"/>
</dbReference>
<proteinExistence type="predicted"/>
<dbReference type="SUPFAM" id="SSF63418">
    <property type="entry name" value="MurE/MurF N-terminal domain"/>
    <property type="match status" value="1"/>
</dbReference>
<dbReference type="InterPro" id="IPR036565">
    <property type="entry name" value="Mur-like_cat_sf"/>
</dbReference>
<dbReference type="InterPro" id="IPR000713">
    <property type="entry name" value="Mur_ligase_N"/>
</dbReference>
<dbReference type="PANTHER" id="PTHR23135:SF4">
    <property type="entry name" value="UDP-N-ACETYLMURAMOYL-L-ALANYL-D-GLUTAMATE--2,6-DIAMINOPIMELATE LIGASE MURE HOMOLOG, CHLOROPLASTIC"/>
    <property type="match status" value="1"/>
</dbReference>
<feature type="non-terminal residue" evidence="3">
    <location>
        <position position="166"/>
    </location>
</feature>
<dbReference type="InterPro" id="IPR035911">
    <property type="entry name" value="MurE/MurF_N"/>
</dbReference>
<feature type="domain" description="Mur ligase N-terminal catalytic" evidence="1">
    <location>
        <begin position="19"/>
        <end position="91"/>
    </location>
</feature>
<accession>A0A382IB43</accession>
<evidence type="ECO:0000313" key="3">
    <source>
        <dbReference type="EMBL" id="SVB96836.1"/>
    </source>
</evidence>
<dbReference type="GO" id="GO:0016881">
    <property type="term" value="F:acid-amino acid ligase activity"/>
    <property type="evidence" value="ECO:0007669"/>
    <property type="project" value="InterPro"/>
</dbReference>
<evidence type="ECO:0000259" key="2">
    <source>
        <dbReference type="Pfam" id="PF08245"/>
    </source>
</evidence>
<dbReference type="Pfam" id="PF01225">
    <property type="entry name" value="Mur_ligase"/>
    <property type="match status" value="1"/>
</dbReference>
<reference evidence="3" key="1">
    <citation type="submission" date="2018-05" db="EMBL/GenBank/DDBJ databases">
        <authorList>
            <person name="Lanie J.A."/>
            <person name="Ng W.-L."/>
            <person name="Kazmierczak K.M."/>
            <person name="Andrzejewski T.M."/>
            <person name="Davidsen T.M."/>
            <person name="Wayne K.J."/>
            <person name="Tettelin H."/>
            <person name="Glass J.I."/>
            <person name="Rusch D."/>
            <person name="Podicherti R."/>
            <person name="Tsui H.-C.T."/>
            <person name="Winkler M.E."/>
        </authorList>
    </citation>
    <scope>NUCLEOTIDE SEQUENCE</scope>
</reference>